<keyword evidence="2" id="KW-0813">Transport</keyword>
<evidence type="ECO:0000313" key="10">
    <source>
        <dbReference type="EMBL" id="HED11733.1"/>
    </source>
</evidence>
<evidence type="ECO:0000256" key="6">
    <source>
        <dbReference type="ARBA" id="ARBA00023136"/>
    </source>
</evidence>
<keyword evidence="7" id="KW-1071">Ligand-gated ion channel</keyword>
<dbReference type="EMBL" id="DRLD01000386">
    <property type="protein sequence ID" value="HED11733.1"/>
    <property type="molecule type" value="Genomic_DNA"/>
</dbReference>
<comment type="caution">
    <text evidence="10">The sequence shown here is derived from an EMBL/GenBank/DDBJ whole genome shotgun (WGS) entry which is preliminary data.</text>
</comment>
<organism evidence="10">
    <name type="scientific">Caldithrix abyssi</name>
    <dbReference type="NCBI Taxonomy" id="187145"/>
    <lineage>
        <taxon>Bacteria</taxon>
        <taxon>Pseudomonadati</taxon>
        <taxon>Calditrichota</taxon>
        <taxon>Calditrichia</taxon>
        <taxon>Calditrichales</taxon>
        <taxon>Calditrichaceae</taxon>
        <taxon>Caldithrix</taxon>
    </lineage>
</organism>
<reference evidence="10" key="1">
    <citation type="journal article" date="2020" name="mSystems">
        <title>Genome- and Community-Level Interaction Insights into Carbon Utilization and Element Cycling Functions of Hydrothermarchaeota in Hydrothermal Sediment.</title>
        <authorList>
            <person name="Zhou Z."/>
            <person name="Liu Y."/>
            <person name="Xu W."/>
            <person name="Pan J."/>
            <person name="Luo Z.H."/>
            <person name="Li M."/>
        </authorList>
    </citation>
    <scope>NUCLEOTIDE SEQUENCE [LARGE SCALE GENOMIC DNA]</scope>
    <source>
        <strain evidence="10">HyVt-456</strain>
    </source>
</reference>
<evidence type="ECO:0000256" key="8">
    <source>
        <dbReference type="ARBA" id="ARBA00023303"/>
    </source>
</evidence>
<proteinExistence type="predicted"/>
<name>A0A7V1LPF3_CALAY</name>
<keyword evidence="6" id="KW-0472">Membrane</keyword>
<evidence type="ECO:0000256" key="1">
    <source>
        <dbReference type="ARBA" id="ARBA00004141"/>
    </source>
</evidence>
<sequence>MSDEALWANIFKQKNVVKENMFTVLKRIPVFQDLGYKELRAVERILHRRHYKQDEIIFRENEPGVGMYIIEHGKVHITVGRENKLLVLLSNGDFFGEMALILSGKRTASAIAHEETSLLGFFQPDLFNLMETNPKIGNKIMFRLSQMIAERLRLGTLENRQLKARLNVLQS</sequence>
<dbReference type="SMART" id="SM00100">
    <property type="entry name" value="cNMP"/>
    <property type="match status" value="1"/>
</dbReference>
<dbReference type="InterPro" id="IPR018488">
    <property type="entry name" value="cNMP-bd_CS"/>
</dbReference>
<dbReference type="GO" id="GO:0044877">
    <property type="term" value="F:protein-containing complex binding"/>
    <property type="evidence" value="ECO:0007669"/>
    <property type="project" value="TreeGrafter"/>
</dbReference>
<dbReference type="PROSITE" id="PS50042">
    <property type="entry name" value="CNMP_BINDING_3"/>
    <property type="match status" value="1"/>
</dbReference>
<dbReference type="PROSITE" id="PS00889">
    <property type="entry name" value="CNMP_BINDING_2"/>
    <property type="match status" value="1"/>
</dbReference>
<dbReference type="Proteomes" id="UP000886005">
    <property type="component" value="Unassembled WGS sequence"/>
</dbReference>
<protein>
    <submittedName>
        <fullName evidence="10">Cyclic nucleotide-binding domain-containing protein</fullName>
    </submittedName>
</protein>
<dbReference type="GO" id="GO:0016020">
    <property type="term" value="C:membrane"/>
    <property type="evidence" value="ECO:0007669"/>
    <property type="project" value="UniProtKB-SubCell"/>
</dbReference>
<comment type="subcellular location">
    <subcellularLocation>
        <location evidence="1">Membrane</location>
        <topology evidence="1">Multi-pass membrane protein</topology>
    </subcellularLocation>
</comment>
<dbReference type="Gene3D" id="2.60.120.10">
    <property type="entry name" value="Jelly Rolls"/>
    <property type="match status" value="1"/>
</dbReference>
<feature type="non-terminal residue" evidence="10">
    <location>
        <position position="171"/>
    </location>
</feature>
<dbReference type="SUPFAM" id="SSF51206">
    <property type="entry name" value="cAMP-binding domain-like"/>
    <property type="match status" value="1"/>
</dbReference>
<accession>A0A7V1LPF3</accession>
<keyword evidence="3" id="KW-0812">Transmembrane</keyword>
<evidence type="ECO:0000256" key="5">
    <source>
        <dbReference type="ARBA" id="ARBA00023065"/>
    </source>
</evidence>
<keyword evidence="4" id="KW-1133">Transmembrane helix</keyword>
<evidence type="ECO:0000256" key="4">
    <source>
        <dbReference type="ARBA" id="ARBA00022989"/>
    </source>
</evidence>
<dbReference type="AlphaFoldDB" id="A0A7V1LPF3"/>
<evidence type="ECO:0000256" key="2">
    <source>
        <dbReference type="ARBA" id="ARBA00022448"/>
    </source>
</evidence>
<keyword evidence="5" id="KW-0406">Ion transport</keyword>
<keyword evidence="8" id="KW-0407">Ion channel</keyword>
<dbReference type="InterPro" id="IPR050866">
    <property type="entry name" value="CNG_cation_channel"/>
</dbReference>
<dbReference type="CDD" id="cd00038">
    <property type="entry name" value="CAP_ED"/>
    <property type="match status" value="1"/>
</dbReference>
<evidence type="ECO:0000256" key="7">
    <source>
        <dbReference type="ARBA" id="ARBA00023286"/>
    </source>
</evidence>
<gene>
    <name evidence="10" type="ORF">ENJ10_13655</name>
</gene>
<dbReference type="InterPro" id="IPR018490">
    <property type="entry name" value="cNMP-bd_dom_sf"/>
</dbReference>
<feature type="domain" description="Cyclic nucleotide-binding" evidence="9">
    <location>
        <begin position="30"/>
        <end position="147"/>
    </location>
</feature>
<evidence type="ECO:0000259" key="9">
    <source>
        <dbReference type="PROSITE" id="PS50042"/>
    </source>
</evidence>
<dbReference type="InterPro" id="IPR014710">
    <property type="entry name" value="RmlC-like_jellyroll"/>
</dbReference>
<dbReference type="PANTHER" id="PTHR45638:SF11">
    <property type="entry name" value="CYCLIC NUCLEOTIDE-GATED CATION CHANNEL SUBUNIT A"/>
    <property type="match status" value="1"/>
</dbReference>
<dbReference type="Pfam" id="PF00027">
    <property type="entry name" value="cNMP_binding"/>
    <property type="match status" value="1"/>
</dbReference>
<dbReference type="GO" id="GO:0005221">
    <property type="term" value="F:intracellularly cyclic nucleotide-activated monoatomic cation channel activity"/>
    <property type="evidence" value="ECO:0007669"/>
    <property type="project" value="InterPro"/>
</dbReference>
<dbReference type="InterPro" id="IPR000595">
    <property type="entry name" value="cNMP-bd_dom"/>
</dbReference>
<evidence type="ECO:0000256" key="3">
    <source>
        <dbReference type="ARBA" id="ARBA00022692"/>
    </source>
</evidence>
<dbReference type="PANTHER" id="PTHR45638">
    <property type="entry name" value="CYCLIC NUCLEOTIDE-GATED CATION CHANNEL SUBUNIT A"/>
    <property type="match status" value="1"/>
</dbReference>